<evidence type="ECO:0000313" key="13">
    <source>
        <dbReference type="EMBL" id="NBH60604.1"/>
    </source>
</evidence>
<dbReference type="InterPro" id="IPR018044">
    <property type="entry name" value="Peptidase_S11"/>
</dbReference>
<evidence type="ECO:0000256" key="1">
    <source>
        <dbReference type="ARBA" id="ARBA00007164"/>
    </source>
</evidence>
<feature type="active site" description="Acyl-ester intermediate" evidence="7">
    <location>
        <position position="70"/>
    </location>
</feature>
<keyword evidence="13" id="KW-0121">Carboxypeptidase</keyword>
<feature type="chain" id="PRO_5032985435" evidence="11">
    <location>
        <begin position="32"/>
        <end position="342"/>
    </location>
</feature>
<comment type="caution">
    <text evidence="13">The sequence shown here is derived from an EMBL/GenBank/DDBJ whole genome shotgun (WGS) entry which is preliminary data.</text>
</comment>
<gene>
    <name evidence="13" type="ORF">D0435_02815</name>
</gene>
<reference evidence="13 14" key="1">
    <citation type="submission" date="2018-08" db="EMBL/GenBank/DDBJ databases">
        <title>Murine metabolic-syndrome-specific gut microbial biobank.</title>
        <authorList>
            <person name="Liu C."/>
        </authorList>
    </citation>
    <scope>NUCLEOTIDE SEQUENCE [LARGE SCALE GENOMIC DNA]</scope>
    <source>
        <strain evidence="13 14">28</strain>
    </source>
</reference>
<evidence type="ECO:0000256" key="10">
    <source>
        <dbReference type="SAM" id="Phobius"/>
    </source>
</evidence>
<dbReference type="GO" id="GO:0071555">
    <property type="term" value="P:cell wall organization"/>
    <property type="evidence" value="ECO:0007669"/>
    <property type="project" value="UniProtKB-KW"/>
</dbReference>
<keyword evidence="14" id="KW-1185">Reference proteome</keyword>
<dbReference type="InterPro" id="IPR001967">
    <property type="entry name" value="Peptidase_S11_N"/>
</dbReference>
<keyword evidence="10" id="KW-0472">Membrane</keyword>
<keyword evidence="3" id="KW-0378">Hydrolase</keyword>
<dbReference type="GO" id="GO:0009252">
    <property type="term" value="P:peptidoglycan biosynthetic process"/>
    <property type="evidence" value="ECO:0007669"/>
    <property type="project" value="UniProtKB-KW"/>
</dbReference>
<feature type="binding site" evidence="8">
    <location>
        <position position="247"/>
    </location>
    <ligand>
        <name>substrate</name>
    </ligand>
</feature>
<dbReference type="GO" id="GO:0006508">
    <property type="term" value="P:proteolysis"/>
    <property type="evidence" value="ECO:0007669"/>
    <property type="project" value="InterPro"/>
</dbReference>
<feature type="active site" evidence="7">
    <location>
        <position position="131"/>
    </location>
</feature>
<keyword evidence="13" id="KW-0645">Protease</keyword>
<dbReference type="RefSeq" id="WP_160200906.1">
    <property type="nucleotide sequence ID" value="NZ_QXWK01000004.1"/>
</dbReference>
<dbReference type="EMBL" id="QXWK01000004">
    <property type="protein sequence ID" value="NBH60604.1"/>
    <property type="molecule type" value="Genomic_DNA"/>
</dbReference>
<evidence type="ECO:0000256" key="4">
    <source>
        <dbReference type="ARBA" id="ARBA00022960"/>
    </source>
</evidence>
<comment type="similarity">
    <text evidence="1 9">Belongs to the peptidase S11 family.</text>
</comment>
<keyword evidence="6" id="KW-0961">Cell wall biogenesis/degradation</keyword>
<keyword evidence="5" id="KW-0573">Peptidoglycan synthesis</keyword>
<keyword evidence="10" id="KW-0812">Transmembrane</keyword>
<evidence type="ECO:0000256" key="11">
    <source>
        <dbReference type="SAM" id="SignalP"/>
    </source>
</evidence>
<dbReference type="Gene3D" id="3.40.710.10">
    <property type="entry name" value="DD-peptidase/beta-lactamase superfamily"/>
    <property type="match status" value="1"/>
</dbReference>
<accession>A0A845QGT7</accession>
<sequence length="342" mass="37895">MTNVEKKLYAVLLIALFTAFALLSGSQHAFASEITNEDVIKNSKAGILYEATTGTVVCEKNADMQLPPASMTKVMTAILVLEQNPNLEGELTVNKNAVRHYYCSYMEPQRHLLAGEVISYEECMKYLLIPSGNEAATAFAFELCDTFSEFVDMMNAKAKEIGCKNTNFKDPVGLSSSDHYTTPRDMVKICEYAMQFDKFREIVAMEDGAVPASNVREKGFDYYTTNYVKYPDDRYESPYSQYVTGIKTGYTPAAGWCLSSCMEKDGLVWYTVVMGGDELDNGDGRILQGDFIDTIALYEQTEGLTADDLKKPISPLLIGGIAVAAIAIIILVFFAMKKKKTS</sequence>
<dbReference type="PRINTS" id="PR00725">
    <property type="entry name" value="DADACBPTASE1"/>
</dbReference>
<evidence type="ECO:0000256" key="2">
    <source>
        <dbReference type="ARBA" id="ARBA00022729"/>
    </source>
</evidence>
<evidence type="ECO:0000256" key="7">
    <source>
        <dbReference type="PIRSR" id="PIRSR618044-1"/>
    </source>
</evidence>
<feature type="transmembrane region" description="Helical" evidence="10">
    <location>
        <begin position="316"/>
        <end position="336"/>
    </location>
</feature>
<evidence type="ECO:0000256" key="6">
    <source>
        <dbReference type="ARBA" id="ARBA00023316"/>
    </source>
</evidence>
<dbReference type="PANTHER" id="PTHR21581:SF6">
    <property type="entry name" value="TRAFFICKING PROTEIN PARTICLE COMPLEX SUBUNIT 12"/>
    <property type="match status" value="1"/>
</dbReference>
<name>A0A845QGT7_9FIRM</name>
<evidence type="ECO:0000313" key="14">
    <source>
        <dbReference type="Proteomes" id="UP000446866"/>
    </source>
</evidence>
<evidence type="ECO:0000256" key="5">
    <source>
        <dbReference type="ARBA" id="ARBA00022984"/>
    </source>
</evidence>
<evidence type="ECO:0000256" key="3">
    <source>
        <dbReference type="ARBA" id="ARBA00022801"/>
    </source>
</evidence>
<keyword evidence="4" id="KW-0133">Cell shape</keyword>
<dbReference type="InterPro" id="IPR012338">
    <property type="entry name" value="Beta-lactam/transpept-like"/>
</dbReference>
<dbReference type="AlphaFoldDB" id="A0A845QGT7"/>
<keyword evidence="10" id="KW-1133">Transmembrane helix</keyword>
<evidence type="ECO:0000256" key="8">
    <source>
        <dbReference type="PIRSR" id="PIRSR618044-2"/>
    </source>
</evidence>
<dbReference type="GO" id="GO:0009002">
    <property type="term" value="F:serine-type D-Ala-D-Ala carboxypeptidase activity"/>
    <property type="evidence" value="ECO:0007669"/>
    <property type="project" value="InterPro"/>
</dbReference>
<dbReference type="PANTHER" id="PTHR21581">
    <property type="entry name" value="D-ALANYL-D-ALANINE CARBOXYPEPTIDASE"/>
    <property type="match status" value="1"/>
</dbReference>
<feature type="domain" description="Peptidase S11 D-alanyl-D-alanine carboxypeptidase A N-terminal" evidence="12">
    <location>
        <begin position="42"/>
        <end position="277"/>
    </location>
</feature>
<evidence type="ECO:0000259" key="12">
    <source>
        <dbReference type="Pfam" id="PF00768"/>
    </source>
</evidence>
<feature type="signal peptide" evidence="11">
    <location>
        <begin position="1"/>
        <end position="31"/>
    </location>
</feature>
<evidence type="ECO:0000256" key="9">
    <source>
        <dbReference type="RuleBase" id="RU004016"/>
    </source>
</evidence>
<dbReference type="SUPFAM" id="SSF56601">
    <property type="entry name" value="beta-lactamase/transpeptidase-like"/>
    <property type="match status" value="1"/>
</dbReference>
<keyword evidence="2 11" id="KW-0732">Signal</keyword>
<feature type="active site" description="Proton acceptor" evidence="7">
    <location>
        <position position="73"/>
    </location>
</feature>
<dbReference type="Proteomes" id="UP000446866">
    <property type="component" value="Unassembled WGS sequence"/>
</dbReference>
<protein>
    <submittedName>
        <fullName evidence="13">D-alanyl-D-alanine carboxypeptidase</fullName>
    </submittedName>
</protein>
<dbReference type="Pfam" id="PF00768">
    <property type="entry name" value="Peptidase_S11"/>
    <property type="match status" value="1"/>
</dbReference>
<organism evidence="13 14">
    <name type="scientific">Anaerotruncus colihominis</name>
    <dbReference type="NCBI Taxonomy" id="169435"/>
    <lineage>
        <taxon>Bacteria</taxon>
        <taxon>Bacillati</taxon>
        <taxon>Bacillota</taxon>
        <taxon>Clostridia</taxon>
        <taxon>Eubacteriales</taxon>
        <taxon>Oscillospiraceae</taxon>
        <taxon>Anaerotruncus</taxon>
    </lineage>
</organism>
<dbReference type="GO" id="GO:0008360">
    <property type="term" value="P:regulation of cell shape"/>
    <property type="evidence" value="ECO:0007669"/>
    <property type="project" value="UniProtKB-KW"/>
</dbReference>
<proteinExistence type="inferred from homology"/>